<reference evidence="1 2" key="1">
    <citation type="submission" date="2018-02" db="EMBL/GenBank/DDBJ databases">
        <title>Draft genome sequencing of Burkholderia cepacia Y14-15.</title>
        <authorList>
            <person name="Zheng B.-X."/>
        </authorList>
    </citation>
    <scope>NUCLEOTIDE SEQUENCE [LARGE SCALE GENOMIC DNA]</scope>
    <source>
        <strain evidence="1 2">Y14-15</strain>
    </source>
</reference>
<organism evidence="1 2">
    <name type="scientific">Burkholderia cepacia</name>
    <name type="common">Pseudomonas cepacia</name>
    <dbReference type="NCBI Taxonomy" id="292"/>
    <lineage>
        <taxon>Bacteria</taxon>
        <taxon>Pseudomonadati</taxon>
        <taxon>Pseudomonadota</taxon>
        <taxon>Betaproteobacteria</taxon>
        <taxon>Burkholderiales</taxon>
        <taxon>Burkholderiaceae</taxon>
        <taxon>Burkholderia</taxon>
        <taxon>Burkholderia cepacia complex</taxon>
    </lineage>
</organism>
<dbReference type="Proteomes" id="UP000238206">
    <property type="component" value="Unassembled WGS sequence"/>
</dbReference>
<dbReference type="Pfam" id="PF13591">
    <property type="entry name" value="MerR_2"/>
    <property type="match status" value="1"/>
</dbReference>
<gene>
    <name evidence="1" type="ORF">C5615_06350</name>
</gene>
<evidence type="ECO:0000313" key="2">
    <source>
        <dbReference type="Proteomes" id="UP000238206"/>
    </source>
</evidence>
<evidence type="ECO:0000313" key="1">
    <source>
        <dbReference type="EMBL" id="PQP20419.1"/>
    </source>
</evidence>
<proteinExistence type="predicted"/>
<dbReference type="Gene3D" id="1.10.1660.10">
    <property type="match status" value="1"/>
</dbReference>
<name>A0A2S8J0G7_BURCE</name>
<comment type="caution">
    <text evidence="1">The sequence shown here is derived from an EMBL/GenBank/DDBJ whole genome shotgun (WGS) entry which is preliminary data.</text>
</comment>
<dbReference type="AlphaFoldDB" id="A0A2S8J0G7"/>
<sequence length="116" mass="12450">MKESETACLQGQVIDECVELTFVELCRMSGASEEEVTLWVAEGALDPIGAGPREWRFSGAVLRRVAIAQRLSRDLMINPPGIALALDLLDEIDALRARTRAAPAAHRESGPPAGPA</sequence>
<dbReference type="EMBL" id="PUIQ01000006">
    <property type="protein sequence ID" value="PQP20419.1"/>
    <property type="molecule type" value="Genomic_DNA"/>
</dbReference>
<protein>
    <submittedName>
        <fullName evidence="1">MerR family transcriptional regulator</fullName>
    </submittedName>
</protein>
<accession>A0A2S8J0G7</accession>